<keyword evidence="11" id="KW-0805">Transcription regulation</keyword>
<dbReference type="Proteomes" id="UP001375240">
    <property type="component" value="Unassembled WGS sequence"/>
</dbReference>
<dbReference type="GO" id="GO:0005694">
    <property type="term" value="C:chromosome"/>
    <property type="evidence" value="ECO:0007669"/>
    <property type="project" value="UniProtKB-SubCell"/>
</dbReference>
<dbReference type="PROSITE" id="PS50280">
    <property type="entry name" value="SET"/>
    <property type="match status" value="1"/>
</dbReference>
<feature type="compositionally biased region" description="Polar residues" evidence="16">
    <location>
        <begin position="776"/>
        <end position="786"/>
    </location>
</feature>
<dbReference type="Pfam" id="PF08711">
    <property type="entry name" value="Med26"/>
    <property type="match status" value="1"/>
</dbReference>
<evidence type="ECO:0000259" key="18">
    <source>
        <dbReference type="PROSITE" id="PS50280"/>
    </source>
</evidence>
<dbReference type="Gene3D" id="2.170.270.10">
    <property type="entry name" value="SET domain"/>
    <property type="match status" value="1"/>
</dbReference>
<keyword evidence="6" id="KW-0158">Chromosome</keyword>
<reference evidence="21 22" key="1">
    <citation type="submission" date="2019-10" db="EMBL/GenBank/DDBJ databases">
        <authorList>
            <person name="Palmer J.M."/>
        </authorList>
    </citation>
    <scope>NUCLEOTIDE SEQUENCE [LARGE SCALE GENOMIC DNA]</scope>
    <source>
        <strain evidence="21 22">TWF696</strain>
    </source>
</reference>
<dbReference type="Pfam" id="PF17907">
    <property type="entry name" value="AWS"/>
    <property type="match status" value="1"/>
</dbReference>
<dbReference type="SMART" id="SM00508">
    <property type="entry name" value="PostSET"/>
    <property type="match status" value="1"/>
</dbReference>
<evidence type="ECO:0000256" key="15">
    <source>
        <dbReference type="ARBA" id="ARBA00047545"/>
    </source>
</evidence>
<feature type="compositionally biased region" description="Pro residues" evidence="16">
    <location>
        <begin position="876"/>
        <end position="899"/>
    </location>
</feature>
<comment type="caution">
    <text evidence="21">The sequence shown here is derived from an EMBL/GenBank/DDBJ whole genome shotgun (WGS) entry which is preliminary data.</text>
</comment>
<dbReference type="InterPro" id="IPR006560">
    <property type="entry name" value="AWS_dom"/>
</dbReference>
<dbReference type="InterPro" id="IPR003616">
    <property type="entry name" value="Post-SET_dom"/>
</dbReference>
<dbReference type="AlphaFoldDB" id="A0AAV9V3Y7"/>
<dbReference type="PROSITE" id="PS50868">
    <property type="entry name" value="POST_SET"/>
    <property type="match status" value="1"/>
</dbReference>
<feature type="compositionally biased region" description="Basic and acidic residues" evidence="16">
    <location>
        <begin position="74"/>
        <end position="88"/>
    </location>
</feature>
<evidence type="ECO:0000256" key="12">
    <source>
        <dbReference type="ARBA" id="ARBA00023163"/>
    </source>
</evidence>
<dbReference type="GO" id="GO:0005634">
    <property type="term" value="C:nucleus"/>
    <property type="evidence" value="ECO:0007669"/>
    <property type="project" value="UniProtKB-SubCell"/>
</dbReference>
<dbReference type="InterPro" id="IPR001202">
    <property type="entry name" value="WW_dom"/>
</dbReference>
<dbReference type="SUPFAM" id="SSF82199">
    <property type="entry name" value="SET domain"/>
    <property type="match status" value="1"/>
</dbReference>
<feature type="compositionally biased region" description="Basic and acidic residues" evidence="16">
    <location>
        <begin position="812"/>
        <end position="828"/>
    </location>
</feature>
<evidence type="ECO:0000259" key="19">
    <source>
        <dbReference type="PROSITE" id="PS50868"/>
    </source>
</evidence>
<dbReference type="CDD" id="cd00201">
    <property type="entry name" value="WW"/>
    <property type="match status" value="1"/>
</dbReference>
<keyword evidence="8 21" id="KW-0489">Methyltransferase</keyword>
<feature type="compositionally biased region" description="Low complexity" evidence="16">
    <location>
        <begin position="51"/>
        <end position="62"/>
    </location>
</feature>
<dbReference type="SMART" id="SM00456">
    <property type="entry name" value="WW"/>
    <property type="match status" value="1"/>
</dbReference>
<proteinExistence type="predicted"/>
<dbReference type="PROSITE" id="PS01159">
    <property type="entry name" value="WW_DOMAIN_1"/>
    <property type="match status" value="1"/>
</dbReference>
<evidence type="ECO:0000256" key="11">
    <source>
        <dbReference type="ARBA" id="ARBA00023015"/>
    </source>
</evidence>
<keyword evidence="9" id="KW-0808">Transferase</keyword>
<dbReference type="Pfam" id="PF08236">
    <property type="entry name" value="SRI"/>
    <property type="match status" value="1"/>
</dbReference>
<feature type="region of interest" description="Disordered" evidence="16">
    <location>
        <begin position="518"/>
        <end position="596"/>
    </location>
</feature>
<evidence type="ECO:0000256" key="7">
    <source>
        <dbReference type="ARBA" id="ARBA00022491"/>
    </source>
</evidence>
<keyword evidence="13" id="KW-0539">Nucleus</keyword>
<dbReference type="SUPFAM" id="SSF51045">
    <property type="entry name" value="WW domain"/>
    <property type="match status" value="1"/>
</dbReference>
<dbReference type="SUPFAM" id="SSF47676">
    <property type="entry name" value="Conserved domain common to transcription factors TFIIS, elongin A, CRSP70"/>
    <property type="match status" value="1"/>
</dbReference>
<dbReference type="InterPro" id="IPR001214">
    <property type="entry name" value="SET_dom"/>
</dbReference>
<dbReference type="PROSITE" id="PS51568">
    <property type="entry name" value="SAM_MT43_SET2_1"/>
    <property type="match status" value="1"/>
</dbReference>
<comment type="catalytic activity">
    <reaction evidence="15">
        <text>L-lysyl(36)-[histone H3] + 3 S-adenosyl-L-methionine = N(6),N(6),N(6)-trimethyl-L-lysyl(36)-[histone H3] + 3 S-adenosyl-L-homocysteine + 3 H(+)</text>
        <dbReference type="Rhea" id="RHEA:60324"/>
        <dbReference type="Rhea" id="RHEA-COMP:9785"/>
        <dbReference type="Rhea" id="RHEA-COMP:15536"/>
        <dbReference type="ChEBI" id="CHEBI:15378"/>
        <dbReference type="ChEBI" id="CHEBI:29969"/>
        <dbReference type="ChEBI" id="CHEBI:57856"/>
        <dbReference type="ChEBI" id="CHEBI:59789"/>
        <dbReference type="ChEBI" id="CHEBI:61961"/>
        <dbReference type="EC" id="2.1.1.359"/>
    </reaction>
</comment>
<organism evidence="21 22">
    <name type="scientific">Orbilia brochopaga</name>
    <dbReference type="NCBI Taxonomy" id="3140254"/>
    <lineage>
        <taxon>Eukaryota</taxon>
        <taxon>Fungi</taxon>
        <taxon>Dikarya</taxon>
        <taxon>Ascomycota</taxon>
        <taxon>Pezizomycotina</taxon>
        <taxon>Orbiliomycetes</taxon>
        <taxon>Orbiliales</taxon>
        <taxon>Orbiliaceae</taxon>
        <taxon>Orbilia</taxon>
    </lineage>
</organism>
<feature type="region of interest" description="Disordered" evidence="16">
    <location>
        <begin position="772"/>
        <end position="954"/>
    </location>
</feature>
<dbReference type="EMBL" id="JAVHNQ010000003">
    <property type="protein sequence ID" value="KAK6353510.1"/>
    <property type="molecule type" value="Genomic_DNA"/>
</dbReference>
<evidence type="ECO:0000313" key="22">
    <source>
        <dbReference type="Proteomes" id="UP001375240"/>
    </source>
</evidence>
<dbReference type="CDD" id="cd19172">
    <property type="entry name" value="SET_SETD2"/>
    <property type="match status" value="1"/>
</dbReference>
<dbReference type="SMART" id="SM00570">
    <property type="entry name" value="AWS"/>
    <property type="match status" value="1"/>
</dbReference>
<dbReference type="PANTHER" id="PTHR22884">
    <property type="entry name" value="SET DOMAIN PROTEINS"/>
    <property type="match status" value="1"/>
</dbReference>
<dbReference type="InterPro" id="IPR050777">
    <property type="entry name" value="SET2_Histone-Lys_MeTrsfase"/>
</dbReference>
<evidence type="ECO:0000256" key="14">
    <source>
        <dbReference type="ARBA" id="ARBA00030091"/>
    </source>
</evidence>
<dbReference type="InterPro" id="IPR035441">
    <property type="entry name" value="TFIIS/LEDGF_dom_sf"/>
</dbReference>
<dbReference type="Gene3D" id="2.20.70.10">
    <property type="match status" value="1"/>
</dbReference>
<dbReference type="Pfam" id="PF00397">
    <property type="entry name" value="WW"/>
    <property type="match status" value="1"/>
</dbReference>
<evidence type="ECO:0000256" key="9">
    <source>
        <dbReference type="ARBA" id="ARBA00022679"/>
    </source>
</evidence>
<evidence type="ECO:0000256" key="6">
    <source>
        <dbReference type="ARBA" id="ARBA00022454"/>
    </source>
</evidence>
<evidence type="ECO:0000256" key="10">
    <source>
        <dbReference type="ARBA" id="ARBA00022691"/>
    </source>
</evidence>
<feature type="domain" description="SET" evidence="18">
    <location>
        <begin position="204"/>
        <end position="321"/>
    </location>
</feature>
<dbReference type="EC" id="2.1.1.359" evidence="4"/>
<dbReference type="InterPro" id="IPR017923">
    <property type="entry name" value="TFIIS_N"/>
</dbReference>
<evidence type="ECO:0000256" key="16">
    <source>
        <dbReference type="SAM" id="MobiDB-lite"/>
    </source>
</evidence>
<keyword evidence="7" id="KW-0678">Repressor</keyword>
<keyword evidence="12" id="KW-0804">Transcription</keyword>
<keyword evidence="22" id="KW-1185">Reference proteome</keyword>
<comment type="subcellular location">
    <subcellularLocation>
        <location evidence="3">Chromosome</location>
    </subcellularLocation>
    <subcellularLocation>
        <location evidence="2">Nucleus</location>
    </subcellularLocation>
</comment>
<feature type="domain" description="WW" evidence="17">
    <location>
        <begin position="589"/>
        <end position="622"/>
    </location>
</feature>
<evidence type="ECO:0000259" key="17">
    <source>
        <dbReference type="PROSITE" id="PS50020"/>
    </source>
</evidence>
<gene>
    <name evidence="21" type="primary">SET2</name>
    <name evidence="21" type="ORF">TWF696_005473</name>
</gene>
<dbReference type="InterPro" id="IPR013257">
    <property type="entry name" value="SRI"/>
</dbReference>
<feature type="compositionally biased region" description="Basic residues" evidence="16">
    <location>
        <begin position="538"/>
        <end position="547"/>
    </location>
</feature>
<feature type="region of interest" description="Disordered" evidence="16">
    <location>
        <begin position="1"/>
        <end position="109"/>
    </location>
</feature>
<evidence type="ECO:0000256" key="13">
    <source>
        <dbReference type="ARBA" id="ARBA00023242"/>
    </source>
</evidence>
<dbReference type="PROSITE" id="PS51215">
    <property type="entry name" value="AWS"/>
    <property type="match status" value="1"/>
</dbReference>
<evidence type="ECO:0000259" key="20">
    <source>
        <dbReference type="PROSITE" id="PS51215"/>
    </source>
</evidence>
<dbReference type="GO" id="GO:0032259">
    <property type="term" value="P:methylation"/>
    <property type="evidence" value="ECO:0007669"/>
    <property type="project" value="UniProtKB-KW"/>
</dbReference>
<feature type="domain" description="Post-SET" evidence="19">
    <location>
        <begin position="328"/>
        <end position="344"/>
    </location>
</feature>
<feature type="domain" description="AWS" evidence="20">
    <location>
        <begin position="150"/>
        <end position="202"/>
    </location>
</feature>
<comment type="function">
    <text evidence="1">Histone methyltransferase that trimethylates histone H3 'Lys-36' forming H3K36me3. Involved in transcription elongation as well as in transcription repression.</text>
</comment>
<dbReference type="InterPro" id="IPR046341">
    <property type="entry name" value="SET_dom_sf"/>
</dbReference>
<evidence type="ECO:0000256" key="3">
    <source>
        <dbReference type="ARBA" id="ARBA00004286"/>
    </source>
</evidence>
<evidence type="ECO:0000256" key="2">
    <source>
        <dbReference type="ARBA" id="ARBA00004123"/>
    </source>
</evidence>
<evidence type="ECO:0000313" key="21">
    <source>
        <dbReference type="EMBL" id="KAK6353510.1"/>
    </source>
</evidence>
<dbReference type="InterPro" id="IPR044437">
    <property type="entry name" value="SETD2/Set2_SET"/>
</dbReference>
<dbReference type="InterPro" id="IPR036020">
    <property type="entry name" value="WW_dom_sf"/>
</dbReference>
<evidence type="ECO:0000256" key="1">
    <source>
        <dbReference type="ARBA" id="ARBA00003901"/>
    </source>
</evidence>
<dbReference type="Pfam" id="PF00856">
    <property type="entry name" value="SET"/>
    <property type="match status" value="1"/>
</dbReference>
<protein>
    <recommendedName>
        <fullName evidence="5">Histone-lysine N-methyltransferase, H3 lysine-36 specific</fullName>
        <ecNumber evidence="4">2.1.1.359</ecNumber>
    </recommendedName>
    <alternativeName>
        <fullName evidence="14">SET domain-containing protein 2</fullName>
    </alternativeName>
</protein>
<dbReference type="PROSITE" id="PS50020">
    <property type="entry name" value="WW_DOMAIN_2"/>
    <property type="match status" value="1"/>
</dbReference>
<keyword evidence="10" id="KW-0949">S-adenosyl-L-methionine</keyword>
<dbReference type="GO" id="GO:0140955">
    <property type="term" value="F:histone H3K36 trimethyltransferase activity"/>
    <property type="evidence" value="ECO:0007669"/>
    <property type="project" value="UniProtKB-EC"/>
</dbReference>
<evidence type="ECO:0000256" key="5">
    <source>
        <dbReference type="ARBA" id="ARBA00018028"/>
    </source>
</evidence>
<dbReference type="InterPro" id="IPR025788">
    <property type="entry name" value="Set2_fungi"/>
</dbReference>
<dbReference type="SMART" id="SM00317">
    <property type="entry name" value="SET"/>
    <property type="match status" value="1"/>
</dbReference>
<accession>A0AAV9V3Y7</accession>
<evidence type="ECO:0000256" key="8">
    <source>
        <dbReference type="ARBA" id="ARBA00022603"/>
    </source>
</evidence>
<evidence type="ECO:0000256" key="4">
    <source>
        <dbReference type="ARBA" id="ARBA00012178"/>
    </source>
</evidence>
<sequence>MTSTEVDRPSQPALSAMTSVPDEQPEKARSPSPSPRDTIQDESIAEKKEASSSPPLSDPSPLEATASTNPSSPREVKPEALERSESPVKTDVANSQTAAKPARNGKAKKARHIILHNDLPDKTDEAQSKFQLMEQCTYTPKSLADSGQEEELMSCDCRPEFVDGANHACSHGCINAETFVECVDGDSNCGGQCRNQKFQNKEYANVSVIQTEKKGYGLRANTPMEPGTFIYEYIGEVINESQFRKRREQYGKEDIKHFYFMSIKVGEYIDATKRGCLARFCNHSCNPNCMVEKWVVGGKLRMGIFAKVKIEAGEELTFDYNVDRYGADPQKCFCGEPNCIGYIGGKTQTEASTKLPTLYLEALGLDDDDGWQTATAKKTKKKKDDDFDYVTTVKARQLSHEGVPKVMGTLMQASKRWIVVKLLDRIEASPDPKVLPRVLEMHGYKIFNRLLGEWKKESDVLIPILNIMQKWPRITKNKISSSKIESTVKDIAENSEDAQAKELATELTEAWSTLEMGYRIPRRQKDTNDSPNPDFERRNRRRSRSRSRSPDQKEPVNIPTGPRLSKPAYIPKPRTYPKDAPKGPRQPNLPLPPGWKVYKNPNGKSYYYNTTTKVTQWDHPGQATPPTPQAAPRKIVSQQNEEIAQILKSIEQQRQEEIALAAAKKKLTPIEPEETEEEKAKKALHHERKVKLAYYTIVKESTAAYVSKMGKPEVKKRNEEITRLCAQKDIKKMGMKTPTQVDSEKHRQIRKFADSYMRSLWKKMKVYYAQKKKNAGNENSGSQENGDPSPLAEDASAEIGVDAAELDGGLEVEPKTDLDAPLPTKEDDYASADPSPNTGSLSPKRKRSDDEEENADSRGGSPKRSRINETLVLSTIPPPPPESPPGSPSSESPIPPEPASPKRKRDDDEASLSATPGDVFEETHERPLKRPRSISQTRSPSPRPMPNPAVQTTA</sequence>
<name>A0AAV9V3Y7_9PEZI</name>